<comment type="caution">
    <text evidence="4">The sequence shown here is derived from an EMBL/GenBank/DDBJ whole genome shotgun (WGS) entry which is preliminary data.</text>
</comment>
<dbReference type="Proteomes" id="UP000683360">
    <property type="component" value="Unassembled WGS sequence"/>
</dbReference>
<accession>A0A8S3PSQ3</accession>
<dbReference type="OrthoDB" id="6131248at2759"/>
<dbReference type="EMBL" id="CAJPWZ010000144">
    <property type="protein sequence ID" value="CAG2186794.1"/>
    <property type="molecule type" value="Genomic_DNA"/>
</dbReference>
<keyword evidence="1" id="KW-0862">Zinc</keyword>
<proteinExistence type="predicted"/>
<dbReference type="SUPFAM" id="SSF57845">
    <property type="entry name" value="B-box zinc-binding domain"/>
    <property type="match status" value="1"/>
</dbReference>
<protein>
    <recommendedName>
        <fullName evidence="3">B box-type domain-containing protein</fullName>
    </recommendedName>
</protein>
<keyword evidence="1" id="KW-0863">Zinc-finger</keyword>
<evidence type="ECO:0000256" key="1">
    <source>
        <dbReference type="PROSITE-ProRule" id="PRU00024"/>
    </source>
</evidence>
<keyword evidence="1" id="KW-0479">Metal-binding</keyword>
<dbReference type="InterPro" id="IPR047153">
    <property type="entry name" value="TRIM45/56/19-like"/>
</dbReference>
<keyword evidence="2" id="KW-0175">Coiled coil</keyword>
<dbReference type="Gene3D" id="2.120.10.30">
    <property type="entry name" value="TolB, C-terminal domain"/>
    <property type="match status" value="1"/>
</dbReference>
<evidence type="ECO:0000313" key="5">
    <source>
        <dbReference type="Proteomes" id="UP000683360"/>
    </source>
</evidence>
<dbReference type="InterPro" id="IPR000315">
    <property type="entry name" value="Znf_B-box"/>
</dbReference>
<feature type="coiled-coil region" evidence="2">
    <location>
        <begin position="141"/>
        <end position="215"/>
    </location>
</feature>
<dbReference type="PANTHER" id="PTHR25462">
    <property type="entry name" value="BONUS, ISOFORM C-RELATED"/>
    <property type="match status" value="1"/>
</dbReference>
<gene>
    <name evidence="4" type="ORF">MEDL_2312</name>
</gene>
<evidence type="ECO:0000313" key="4">
    <source>
        <dbReference type="EMBL" id="CAG2186794.1"/>
    </source>
</evidence>
<organism evidence="4 5">
    <name type="scientific">Mytilus edulis</name>
    <name type="common">Blue mussel</name>
    <dbReference type="NCBI Taxonomy" id="6550"/>
    <lineage>
        <taxon>Eukaryota</taxon>
        <taxon>Metazoa</taxon>
        <taxon>Spiralia</taxon>
        <taxon>Lophotrochozoa</taxon>
        <taxon>Mollusca</taxon>
        <taxon>Bivalvia</taxon>
        <taxon>Autobranchia</taxon>
        <taxon>Pteriomorphia</taxon>
        <taxon>Mytilida</taxon>
        <taxon>Mytiloidea</taxon>
        <taxon>Mytilidae</taxon>
        <taxon>Mytilinae</taxon>
        <taxon>Mytilus</taxon>
    </lineage>
</organism>
<dbReference type="PROSITE" id="PS50119">
    <property type="entry name" value="ZF_BBOX"/>
    <property type="match status" value="1"/>
</dbReference>
<dbReference type="PANTHER" id="PTHR25462:SF296">
    <property type="entry name" value="MEIOTIC P26, ISOFORM F"/>
    <property type="match status" value="1"/>
</dbReference>
<dbReference type="Gene3D" id="3.30.160.60">
    <property type="entry name" value="Classic Zinc Finger"/>
    <property type="match status" value="1"/>
</dbReference>
<feature type="domain" description="B box-type" evidence="3">
    <location>
        <begin position="5"/>
        <end position="55"/>
    </location>
</feature>
<dbReference type="InterPro" id="IPR011042">
    <property type="entry name" value="6-blade_b-propeller_TolB-like"/>
</dbReference>
<evidence type="ECO:0000256" key="2">
    <source>
        <dbReference type="SAM" id="Coils"/>
    </source>
</evidence>
<name>A0A8S3PSQ3_MYTED</name>
<keyword evidence="5" id="KW-1185">Reference proteome</keyword>
<sequence length="568" mass="64605">MATNESVLLCDVCQNRHLNKSAEDYCPQCEELLCRECRDHHKASKLLKSHQTITVDKYNKLPSFIKQISHNCEEHDYFLEFYCKSHDALCCKLCLISGHKECKETIFIEDFLKPLTGHQSAALDNIEKVLQDLQNNICSAIKDRNRNLNELREQKRVIGEQIKEKRKEINTLLDHLEEELLEKVSALEKTNCRKIEEIITKLEDEKEKVEGIQKDVESVKMFASDLQIFMGTKAFQESISTNEINVQQVYDNGSLNNVTMKCTFNEKLEGFIKHIKTFGDVEIDNNEKHVSFSWKGDISAQIFKPKSVAKSIETINVRLERKITIDCDGLSGCAVSESGHMLFLQAYSNRMMKYTPHGEFISESPINPEASGIGYDLEVIDSYTVAVSSGGIDHNINLIDMDSAKLRQVFNSGDYSYGLSHHNGSFICCTYVKGIKIYDKSNQNFRLLPNAPLHVGYTYVTSNENFIFHSNYHDNSVVCYDYNGQIQWKYSDSLLRKPYGITLDSNSNIYVAGFDSNNIVVISPDGKQAKELIGFSDGLSNPGAIHFDKTQNLLLVANYNKAAFLFRV</sequence>
<dbReference type="SMART" id="SM00336">
    <property type="entry name" value="BBOX"/>
    <property type="match status" value="1"/>
</dbReference>
<dbReference type="AlphaFoldDB" id="A0A8S3PSQ3"/>
<dbReference type="SUPFAM" id="SSF101898">
    <property type="entry name" value="NHL repeat"/>
    <property type="match status" value="1"/>
</dbReference>
<dbReference type="GO" id="GO:0008270">
    <property type="term" value="F:zinc ion binding"/>
    <property type="evidence" value="ECO:0007669"/>
    <property type="project" value="UniProtKB-KW"/>
</dbReference>
<reference evidence="4" key="1">
    <citation type="submission" date="2021-03" db="EMBL/GenBank/DDBJ databases">
        <authorList>
            <person name="Bekaert M."/>
        </authorList>
    </citation>
    <scope>NUCLEOTIDE SEQUENCE</scope>
</reference>
<evidence type="ECO:0000259" key="3">
    <source>
        <dbReference type="PROSITE" id="PS50119"/>
    </source>
</evidence>